<evidence type="ECO:0000313" key="3">
    <source>
        <dbReference type="Proteomes" id="UP000192578"/>
    </source>
</evidence>
<dbReference type="OrthoDB" id="10232361at2759"/>
<dbReference type="Proteomes" id="UP000192578">
    <property type="component" value="Unassembled WGS sequence"/>
</dbReference>
<proteinExistence type="predicted"/>
<keyword evidence="1" id="KW-0732">Signal</keyword>
<name>A0A1W0WAE7_HYPEX</name>
<comment type="caution">
    <text evidence="2">The sequence shown here is derived from an EMBL/GenBank/DDBJ whole genome shotgun (WGS) entry which is preliminary data.</text>
</comment>
<feature type="signal peptide" evidence="1">
    <location>
        <begin position="1"/>
        <end position="22"/>
    </location>
</feature>
<accession>A0A1W0WAE7</accession>
<dbReference type="AlphaFoldDB" id="A0A1W0WAE7"/>
<dbReference type="GO" id="GO:0008237">
    <property type="term" value="F:metallopeptidase activity"/>
    <property type="evidence" value="ECO:0007669"/>
    <property type="project" value="InterPro"/>
</dbReference>
<gene>
    <name evidence="2" type="ORF">BV898_13567</name>
</gene>
<organism evidence="2 3">
    <name type="scientific">Hypsibius exemplaris</name>
    <name type="common">Freshwater tardigrade</name>
    <dbReference type="NCBI Taxonomy" id="2072580"/>
    <lineage>
        <taxon>Eukaryota</taxon>
        <taxon>Metazoa</taxon>
        <taxon>Ecdysozoa</taxon>
        <taxon>Tardigrada</taxon>
        <taxon>Eutardigrada</taxon>
        <taxon>Parachela</taxon>
        <taxon>Hypsibioidea</taxon>
        <taxon>Hypsibiidae</taxon>
        <taxon>Hypsibius</taxon>
    </lineage>
</organism>
<dbReference type="EMBL" id="MTYJ01000152">
    <property type="protein sequence ID" value="OQV12150.1"/>
    <property type="molecule type" value="Genomic_DNA"/>
</dbReference>
<protein>
    <submittedName>
        <fullName evidence="2">Uncharacterized protein</fullName>
    </submittedName>
</protein>
<dbReference type="Gene3D" id="3.40.390.10">
    <property type="entry name" value="Collagenase (Catalytic Domain)"/>
    <property type="match status" value="1"/>
</dbReference>
<dbReference type="InterPro" id="IPR024079">
    <property type="entry name" value="MetalloPept_cat_dom_sf"/>
</dbReference>
<evidence type="ECO:0000256" key="1">
    <source>
        <dbReference type="SAM" id="SignalP"/>
    </source>
</evidence>
<keyword evidence="3" id="KW-1185">Reference proteome</keyword>
<evidence type="ECO:0000313" key="2">
    <source>
        <dbReference type="EMBL" id="OQV12150.1"/>
    </source>
</evidence>
<feature type="chain" id="PRO_5012958229" evidence="1">
    <location>
        <begin position="23"/>
        <end position="560"/>
    </location>
</feature>
<sequence>MAALSFLAWMLILIWQASSTESAVIVPQTAYWPTNPDALQVGDTWTSPKVIIGYRKEPGYTGEDWDLIRTGMRTINTATKNCIRFDERRVSQSGLVSIFQTKTDQGVDATVCKARLGNANPDPVRDQLVYAFKADPTSRQNLGECLSEPRDTLRLLMNIIGFGNEYQRSDRSPSLIFSPNFNNLVPTALQSENLLAVQTGLEINSNFDVDSITMIKGDRYASNLSEPLFRFRNGVPASLSDIQLSRSDCYALNYMYGCDLICSSAEFVQPTPTVPPPPACPIATERIQVNLNCWSSQQENETLTAAEYALDIGVLRMLQPFVPGCSQLQPPDATLAATWTLNGETDLITLRPDATYENIKVALAKKISKGFQTTVKVQVTDSDLNTIIQSKDIVVSVNCLPRFSAPCKNSSTEGNCSLDQYEGKRDVTHVLAETPNLAIGVCDAGIVQPGLTLSSFEAHDPDGSKPALSNIAVTTTEDGVPTMDAEVSRRSWHWSPLSVDDRLSVRLFYTGKPLKAPVKLQVFLSVADAEVSAGVLLWASYTIQCDPAAKRPVLVPAETI</sequence>
<reference evidence="3" key="1">
    <citation type="submission" date="2017-01" db="EMBL/GenBank/DDBJ databases">
        <title>Comparative genomics of anhydrobiosis in the tardigrade Hypsibius dujardini.</title>
        <authorList>
            <person name="Yoshida Y."/>
            <person name="Koutsovoulos G."/>
            <person name="Laetsch D."/>
            <person name="Stevens L."/>
            <person name="Kumar S."/>
            <person name="Horikawa D."/>
            <person name="Ishino K."/>
            <person name="Komine S."/>
            <person name="Tomita M."/>
            <person name="Blaxter M."/>
            <person name="Arakawa K."/>
        </authorList>
    </citation>
    <scope>NUCLEOTIDE SEQUENCE [LARGE SCALE GENOMIC DNA]</scope>
    <source>
        <strain evidence="3">Z151</strain>
    </source>
</reference>